<proteinExistence type="predicted"/>
<reference evidence="2" key="1">
    <citation type="journal article" date="2018" name="Front. Microbiol.">
        <title>Genome-Based Analysis Reveals the Taxonomy and Diversity of the Family Idiomarinaceae.</title>
        <authorList>
            <person name="Liu Y."/>
            <person name="Lai Q."/>
            <person name="Shao Z."/>
        </authorList>
    </citation>
    <scope>NUCLEOTIDE SEQUENCE [LARGE SCALE GENOMIC DNA]</scope>
    <source>
        <strain evidence="2">F23</strain>
    </source>
</reference>
<protein>
    <submittedName>
        <fullName evidence="1">Uncharacterized protein</fullName>
    </submittedName>
</protein>
<sequence length="287" mass="33254">MIRVLVDNAVWDWANILDPVTISVSSELKDQPTETMSGYMRKQPLLGSEKWKQEEIDWLPTLAKLSQSDEIALYTYKELQYESLFRGGRPRVGNIFSGCSVSFVEPAIERSCFVAQDLLKHAKAEEKMSFCQKLLDWADTRQTIFEQSRHTFPILTQQSLNDLKRFKEICAGLSHEQRQDAFHLWTAEVNGMHYFLTVDKKFMNAMTKSKPKRFQLKSQPVLPSGLVSALGITEQNPYRYLSNDFISYDGKAIRVRDIKTPKRTHALFNLRHNLMLWLKAKLTSNKK</sequence>
<comment type="caution">
    <text evidence="1">The sequence shown here is derived from an EMBL/GenBank/DDBJ whole genome shotgun (WGS) entry which is preliminary data.</text>
</comment>
<name>A0A432XRV1_9GAMM</name>
<keyword evidence="2" id="KW-1185">Reference proteome</keyword>
<dbReference type="Proteomes" id="UP000287330">
    <property type="component" value="Unassembled WGS sequence"/>
</dbReference>
<gene>
    <name evidence="1" type="ORF">CWE25_11025</name>
</gene>
<evidence type="ECO:0000313" key="1">
    <source>
        <dbReference type="EMBL" id="RUO51456.1"/>
    </source>
</evidence>
<accession>A0A432XRV1</accession>
<dbReference type="EMBL" id="PIPV01000010">
    <property type="protein sequence ID" value="RUO51456.1"/>
    <property type="molecule type" value="Genomic_DNA"/>
</dbReference>
<evidence type="ECO:0000313" key="2">
    <source>
        <dbReference type="Proteomes" id="UP000287330"/>
    </source>
</evidence>
<dbReference type="AlphaFoldDB" id="A0A432XRV1"/>
<organism evidence="1 2">
    <name type="scientific">Idiomarina fontislapidosi</name>
    <dbReference type="NCBI Taxonomy" id="263723"/>
    <lineage>
        <taxon>Bacteria</taxon>
        <taxon>Pseudomonadati</taxon>
        <taxon>Pseudomonadota</taxon>
        <taxon>Gammaproteobacteria</taxon>
        <taxon>Alteromonadales</taxon>
        <taxon>Idiomarinaceae</taxon>
        <taxon>Idiomarina</taxon>
    </lineage>
</organism>